<evidence type="ECO:0000313" key="4">
    <source>
        <dbReference type="Proteomes" id="UP000005384"/>
    </source>
</evidence>
<keyword evidence="1" id="KW-0472">Membrane</keyword>
<dbReference type="HOGENOM" id="CLU_051474_2_2_9"/>
<name>G5IK35_9FIRM</name>
<keyword evidence="1" id="KW-1133">Transmembrane helix</keyword>
<proteinExistence type="predicted"/>
<dbReference type="GO" id="GO:0043164">
    <property type="term" value="P:Gram-negative-bacterium-type cell wall biogenesis"/>
    <property type="evidence" value="ECO:0007669"/>
    <property type="project" value="TreeGrafter"/>
</dbReference>
<keyword evidence="1" id="KW-0812">Transmembrane</keyword>
<dbReference type="Proteomes" id="UP000005384">
    <property type="component" value="Unassembled WGS sequence"/>
</dbReference>
<reference evidence="3 4" key="1">
    <citation type="submission" date="2011-08" db="EMBL/GenBank/DDBJ databases">
        <title>The Genome Sequence of Clostridium hathewayi WAL-18680.</title>
        <authorList>
            <consortium name="The Broad Institute Genome Sequencing Platform"/>
            <person name="Earl A."/>
            <person name="Ward D."/>
            <person name="Feldgarden M."/>
            <person name="Gevers D."/>
            <person name="Finegold S.M."/>
            <person name="Summanen P.H."/>
            <person name="Molitoris D.R."/>
            <person name="Song M."/>
            <person name="Daigneault M."/>
            <person name="Allen-Vercoe E."/>
            <person name="Young S.K."/>
            <person name="Zeng Q."/>
            <person name="Gargeya S."/>
            <person name="Fitzgerald M."/>
            <person name="Haas B."/>
            <person name="Abouelleil A."/>
            <person name="Alvarado L."/>
            <person name="Arachchi H.M."/>
            <person name="Berlin A."/>
            <person name="Brown A."/>
            <person name="Chapman S.B."/>
            <person name="Chen Z."/>
            <person name="Dunbar C."/>
            <person name="Freedman E."/>
            <person name="Gearin G."/>
            <person name="Gellesch M."/>
            <person name="Goldberg J."/>
            <person name="Griggs A."/>
            <person name="Gujja S."/>
            <person name="Heiman D."/>
            <person name="Howarth C."/>
            <person name="Larson L."/>
            <person name="Lui A."/>
            <person name="MacDonald P.J.P."/>
            <person name="Montmayeur A."/>
            <person name="Murphy C."/>
            <person name="Neiman D."/>
            <person name="Pearson M."/>
            <person name="Priest M."/>
            <person name="Roberts A."/>
            <person name="Saif S."/>
            <person name="Shea T."/>
            <person name="Shenoy N."/>
            <person name="Sisk P."/>
            <person name="Stolte C."/>
            <person name="Sykes S."/>
            <person name="Wortman J."/>
            <person name="Nusbaum C."/>
            <person name="Birren B."/>
        </authorList>
    </citation>
    <scope>NUCLEOTIDE SEQUENCE [LARGE SCALE GENOMIC DNA]</scope>
    <source>
        <strain evidence="3 4">WAL-18680</strain>
    </source>
</reference>
<dbReference type="EMBL" id="ADLN01000107">
    <property type="protein sequence ID" value="EHI58099.1"/>
    <property type="molecule type" value="Genomic_DNA"/>
</dbReference>
<dbReference type="GO" id="GO:0000270">
    <property type="term" value="P:peptidoglycan metabolic process"/>
    <property type="evidence" value="ECO:0007669"/>
    <property type="project" value="TreeGrafter"/>
</dbReference>
<evidence type="ECO:0000259" key="2">
    <source>
        <dbReference type="Pfam" id="PF02698"/>
    </source>
</evidence>
<feature type="domain" description="DUF218" evidence="2">
    <location>
        <begin position="97"/>
        <end position="243"/>
    </location>
</feature>
<dbReference type="CDD" id="cd06259">
    <property type="entry name" value="YdcF-like"/>
    <property type="match status" value="1"/>
</dbReference>
<feature type="transmembrane region" description="Helical" evidence="1">
    <location>
        <begin position="7"/>
        <end position="26"/>
    </location>
</feature>
<feature type="transmembrane region" description="Helical" evidence="1">
    <location>
        <begin position="60"/>
        <end position="86"/>
    </location>
</feature>
<dbReference type="PATRIC" id="fig|742737.3.peg.3846"/>
<feature type="transmembrane region" description="Helical" evidence="1">
    <location>
        <begin position="32"/>
        <end position="48"/>
    </location>
</feature>
<dbReference type="InterPro" id="IPR014729">
    <property type="entry name" value="Rossmann-like_a/b/a_fold"/>
</dbReference>
<evidence type="ECO:0000313" key="3">
    <source>
        <dbReference type="EMBL" id="EHI58099.1"/>
    </source>
</evidence>
<organism evidence="3 4">
    <name type="scientific">Hungatella hathewayi WAL-18680</name>
    <dbReference type="NCBI Taxonomy" id="742737"/>
    <lineage>
        <taxon>Bacteria</taxon>
        <taxon>Bacillati</taxon>
        <taxon>Bacillota</taxon>
        <taxon>Clostridia</taxon>
        <taxon>Lachnospirales</taxon>
        <taxon>Lachnospiraceae</taxon>
        <taxon>Hungatella</taxon>
    </lineage>
</organism>
<dbReference type="GO" id="GO:0005886">
    <property type="term" value="C:plasma membrane"/>
    <property type="evidence" value="ECO:0007669"/>
    <property type="project" value="TreeGrafter"/>
</dbReference>
<dbReference type="PANTHER" id="PTHR30336:SF4">
    <property type="entry name" value="ENVELOPE BIOGENESIS FACTOR ELYC"/>
    <property type="match status" value="1"/>
</dbReference>
<dbReference type="PANTHER" id="PTHR30336">
    <property type="entry name" value="INNER MEMBRANE PROTEIN, PROBABLE PERMEASE"/>
    <property type="match status" value="1"/>
</dbReference>
<dbReference type="Gene3D" id="3.40.50.620">
    <property type="entry name" value="HUPs"/>
    <property type="match status" value="1"/>
</dbReference>
<dbReference type="OrthoDB" id="9782395at2"/>
<dbReference type="Pfam" id="PF02698">
    <property type="entry name" value="DUF218"/>
    <property type="match status" value="1"/>
</dbReference>
<dbReference type="RefSeq" id="WP_006781854.1">
    <property type="nucleotide sequence ID" value="NZ_CP040506.1"/>
</dbReference>
<keyword evidence="4" id="KW-1185">Reference proteome</keyword>
<accession>G5IK35</accession>
<comment type="caution">
    <text evidence="3">The sequence shown here is derived from an EMBL/GenBank/DDBJ whole genome shotgun (WGS) entry which is preliminary data.</text>
</comment>
<dbReference type="InterPro" id="IPR003848">
    <property type="entry name" value="DUF218"/>
</dbReference>
<evidence type="ECO:0000256" key="1">
    <source>
        <dbReference type="SAM" id="Phobius"/>
    </source>
</evidence>
<dbReference type="InterPro" id="IPR051599">
    <property type="entry name" value="Cell_Envelope_Assoc"/>
</dbReference>
<dbReference type="AlphaFoldDB" id="G5IK35"/>
<protein>
    <recommendedName>
        <fullName evidence="2">DUF218 domain-containing protein</fullName>
    </recommendedName>
</protein>
<gene>
    <name evidence="3" type="ORF">HMPREF9473_03863</name>
</gene>
<sequence>MMMWIAGVLAVVCLVYYIVIVIYSGFSTSFAFVWLLAAGFFFLVSAGCKYARVHPKKLPLWMPVSAATLFGACVVVFVTVEVLVFMGAASADVPNLDYLIVLGAKVKEDSLSNSLRKRLDKAIEYSQRNPDTILILSGGQGPDEPMSEARAMYEYLLYNGVPEEQMAMETISTSTVENIAYSKVLIDEIQNEKREKQAREMRPIAPGPYVVAEDKPLQIGVLTSNFHVFRARMIAEKWGIPGIYGIASESDKLLFPHLCVRECAAILKDKLMGNM</sequence>